<keyword evidence="3" id="KW-1185">Reference proteome</keyword>
<dbReference type="Proteomes" id="UP000252139">
    <property type="component" value="Unassembled WGS sequence"/>
</dbReference>
<feature type="compositionally biased region" description="Low complexity" evidence="1">
    <location>
        <begin position="15"/>
        <end position="25"/>
    </location>
</feature>
<feature type="compositionally biased region" description="Basic and acidic residues" evidence="1">
    <location>
        <begin position="44"/>
        <end position="54"/>
    </location>
</feature>
<reference evidence="2 3" key="1">
    <citation type="journal article" date="2018" name="G3 (Bethesda)">
        <title>Phylogenetic and Phylogenomic Definition of Rhizopus Species.</title>
        <authorList>
            <person name="Gryganskyi A.P."/>
            <person name="Golan J."/>
            <person name="Dolatabadi S."/>
            <person name="Mondo S."/>
            <person name="Robb S."/>
            <person name="Idnurm A."/>
            <person name="Muszewska A."/>
            <person name="Steczkiewicz K."/>
            <person name="Masonjones S."/>
            <person name="Liao H.L."/>
            <person name="Gajdeczka M.T."/>
            <person name="Anike F."/>
            <person name="Vuek A."/>
            <person name="Anishchenko I.M."/>
            <person name="Voigt K."/>
            <person name="de Hoog G.S."/>
            <person name="Smith M.E."/>
            <person name="Heitman J."/>
            <person name="Vilgalys R."/>
            <person name="Stajich J.E."/>
        </authorList>
    </citation>
    <scope>NUCLEOTIDE SEQUENCE [LARGE SCALE GENOMIC DNA]</scope>
    <source>
        <strain evidence="2 3">CBS 357.93</strain>
    </source>
</reference>
<feature type="non-terminal residue" evidence="2">
    <location>
        <position position="152"/>
    </location>
</feature>
<dbReference type="OrthoDB" id="413008at2759"/>
<accession>A0A367KB93</accession>
<name>A0A367KB93_RHIAZ</name>
<organism evidence="2 3">
    <name type="scientific">Rhizopus azygosporus</name>
    <name type="common">Rhizopus microsporus var. azygosporus</name>
    <dbReference type="NCBI Taxonomy" id="86630"/>
    <lineage>
        <taxon>Eukaryota</taxon>
        <taxon>Fungi</taxon>
        <taxon>Fungi incertae sedis</taxon>
        <taxon>Mucoromycota</taxon>
        <taxon>Mucoromycotina</taxon>
        <taxon>Mucoromycetes</taxon>
        <taxon>Mucorales</taxon>
        <taxon>Mucorineae</taxon>
        <taxon>Rhizopodaceae</taxon>
        <taxon>Rhizopus</taxon>
    </lineage>
</organism>
<gene>
    <name evidence="2" type="ORF">CU097_015635</name>
</gene>
<feature type="region of interest" description="Disordered" evidence="1">
    <location>
        <begin position="1"/>
        <end position="58"/>
    </location>
</feature>
<evidence type="ECO:0000256" key="1">
    <source>
        <dbReference type="SAM" id="MobiDB-lite"/>
    </source>
</evidence>
<sequence length="152" mass="16656">MEKAFHYEQSAHPMSGDSEQSASSEDSSEKTVGVGETQSNEPDTLERTMSHTDHALQIVDGVTRADNRRRPSRTGVLSNLLKLDVFDNKIASSSRPTRPTQQLQTIASSRAFLHMLSTSNSARSSMYLEDLQRAELGIPNDAAIAAHRMAIA</sequence>
<dbReference type="AlphaFoldDB" id="A0A367KB93"/>
<protein>
    <submittedName>
        <fullName evidence="2">Uncharacterized protein</fullName>
    </submittedName>
</protein>
<evidence type="ECO:0000313" key="3">
    <source>
        <dbReference type="Proteomes" id="UP000252139"/>
    </source>
</evidence>
<comment type="caution">
    <text evidence="2">The sequence shown here is derived from an EMBL/GenBank/DDBJ whole genome shotgun (WGS) entry which is preliminary data.</text>
</comment>
<evidence type="ECO:0000313" key="2">
    <source>
        <dbReference type="EMBL" id="RCH99502.1"/>
    </source>
</evidence>
<proteinExistence type="predicted"/>
<dbReference type="EMBL" id="PJQL01000119">
    <property type="protein sequence ID" value="RCH99502.1"/>
    <property type="molecule type" value="Genomic_DNA"/>
</dbReference>
<dbReference type="STRING" id="86630.A0A367KB93"/>